<accession>A0A9D9E3N3</accession>
<dbReference type="AlphaFoldDB" id="A0A9D9E3N3"/>
<evidence type="ECO:0000313" key="4">
    <source>
        <dbReference type="EMBL" id="MBO8437335.1"/>
    </source>
</evidence>
<evidence type="ECO:0000256" key="1">
    <source>
        <dbReference type="SAM" id="Phobius"/>
    </source>
</evidence>
<dbReference type="InterPro" id="IPR007621">
    <property type="entry name" value="TPM_dom"/>
</dbReference>
<feature type="signal peptide" evidence="2">
    <location>
        <begin position="1"/>
        <end position="21"/>
    </location>
</feature>
<proteinExistence type="predicted"/>
<feature type="domain" description="TPM" evidence="3">
    <location>
        <begin position="41"/>
        <end position="164"/>
    </location>
</feature>
<reference evidence="4" key="2">
    <citation type="journal article" date="2021" name="PeerJ">
        <title>Extensive microbial diversity within the chicken gut microbiome revealed by metagenomics and culture.</title>
        <authorList>
            <person name="Gilroy R."/>
            <person name="Ravi A."/>
            <person name="Getino M."/>
            <person name="Pursley I."/>
            <person name="Horton D.L."/>
            <person name="Alikhan N.F."/>
            <person name="Baker D."/>
            <person name="Gharbi K."/>
            <person name="Hall N."/>
            <person name="Watson M."/>
            <person name="Adriaenssens E.M."/>
            <person name="Foster-Nyarko E."/>
            <person name="Jarju S."/>
            <person name="Secka A."/>
            <person name="Antonio M."/>
            <person name="Oren A."/>
            <person name="Chaudhuri R.R."/>
            <person name="La Ragione R."/>
            <person name="Hildebrand F."/>
            <person name="Pallen M.J."/>
        </authorList>
    </citation>
    <scope>NUCLEOTIDE SEQUENCE</scope>
    <source>
        <strain evidence="4">G3-4614</strain>
    </source>
</reference>
<evidence type="ECO:0000256" key="2">
    <source>
        <dbReference type="SAM" id="SignalP"/>
    </source>
</evidence>
<feature type="chain" id="PRO_5039330308" evidence="2">
    <location>
        <begin position="22"/>
        <end position="318"/>
    </location>
</feature>
<dbReference type="PANTHER" id="PTHR30373:SF2">
    <property type="entry name" value="UPF0603 PROTEIN YGCG"/>
    <property type="match status" value="1"/>
</dbReference>
<dbReference type="Gene3D" id="3.10.310.50">
    <property type="match status" value="1"/>
</dbReference>
<gene>
    <name evidence="4" type="ORF">IAC54_00335</name>
</gene>
<reference evidence="4" key="1">
    <citation type="submission" date="2020-10" db="EMBL/GenBank/DDBJ databases">
        <authorList>
            <person name="Gilroy R."/>
        </authorList>
    </citation>
    <scope>NUCLEOTIDE SEQUENCE</scope>
    <source>
        <strain evidence="4">G3-4614</strain>
    </source>
</reference>
<dbReference type="PANTHER" id="PTHR30373">
    <property type="entry name" value="UPF0603 PROTEIN YGCG"/>
    <property type="match status" value="1"/>
</dbReference>
<evidence type="ECO:0000259" key="3">
    <source>
        <dbReference type="Pfam" id="PF04536"/>
    </source>
</evidence>
<keyword evidence="2" id="KW-0732">Signal</keyword>
<sequence>MKRCAIIIATLFLIICTNAIAGVYTPETLPKVHLYDKTRYVVNPDGILSQQAEVRIDSMLYALENKTGIETVVAAVESIGEQECFDFCHTLLNSWGVGKKGKDNGLVILLVTDQRCIQFYTGYGLEGDLPDAICKRIQMQQMVPYLKAGEWDEAMVKGVAAVYQRLNGEPANTDTAPEATASLWLLLLLFIIIISIAATKARQITRASRTCPKCGKHKLQPTQSRMHVQENGKDIIRTVYKCSNCGYTVARDEDNENDDNTPQGGGRRRSGSLLDAILLGTLLGGMGHGRGGGFGGGGFGGGSFGGGAGGGGGAGSRF</sequence>
<evidence type="ECO:0000313" key="5">
    <source>
        <dbReference type="Proteomes" id="UP000823636"/>
    </source>
</evidence>
<keyword evidence="1" id="KW-1133">Transmembrane helix</keyword>
<dbReference type="Proteomes" id="UP000823636">
    <property type="component" value="Unassembled WGS sequence"/>
</dbReference>
<name>A0A9D9E3N3_9BACT</name>
<comment type="caution">
    <text evidence="4">The sequence shown here is derived from an EMBL/GenBank/DDBJ whole genome shotgun (WGS) entry which is preliminary data.</text>
</comment>
<dbReference type="SUPFAM" id="SSF57783">
    <property type="entry name" value="Zinc beta-ribbon"/>
    <property type="match status" value="1"/>
</dbReference>
<organism evidence="4 5">
    <name type="scientific">Candidatus Caccoplasma merdipullorum</name>
    <dbReference type="NCBI Taxonomy" id="2840718"/>
    <lineage>
        <taxon>Bacteria</taxon>
        <taxon>Pseudomonadati</taxon>
        <taxon>Bacteroidota</taxon>
        <taxon>Bacteroidia</taxon>
        <taxon>Bacteroidales</taxon>
        <taxon>Bacteroidaceae</taxon>
        <taxon>Bacteroidaceae incertae sedis</taxon>
        <taxon>Candidatus Caccoplasma</taxon>
    </lineage>
</organism>
<protein>
    <submittedName>
        <fullName evidence="4">TPM domain-containing protein</fullName>
    </submittedName>
</protein>
<dbReference type="EMBL" id="JADIMW010000003">
    <property type="protein sequence ID" value="MBO8437335.1"/>
    <property type="molecule type" value="Genomic_DNA"/>
</dbReference>
<keyword evidence="1" id="KW-0472">Membrane</keyword>
<feature type="transmembrane region" description="Helical" evidence="1">
    <location>
        <begin position="181"/>
        <end position="199"/>
    </location>
</feature>
<dbReference type="Pfam" id="PF04536">
    <property type="entry name" value="TPM_phosphatase"/>
    <property type="match status" value="1"/>
</dbReference>
<keyword evidence="1" id="KW-0812">Transmembrane</keyword>